<dbReference type="EMBL" id="VDCV01000005">
    <property type="protein sequence ID" value="KAB5556298.1"/>
    <property type="molecule type" value="Genomic_DNA"/>
</dbReference>
<keyword evidence="2" id="KW-1185">Reference proteome</keyword>
<accession>A0A5N5MMZ1</accession>
<gene>
    <name evidence="1" type="ORF">DKX38_007207</name>
</gene>
<organism evidence="1 2">
    <name type="scientific">Salix brachista</name>
    <dbReference type="NCBI Taxonomy" id="2182728"/>
    <lineage>
        <taxon>Eukaryota</taxon>
        <taxon>Viridiplantae</taxon>
        <taxon>Streptophyta</taxon>
        <taxon>Embryophyta</taxon>
        <taxon>Tracheophyta</taxon>
        <taxon>Spermatophyta</taxon>
        <taxon>Magnoliopsida</taxon>
        <taxon>eudicotyledons</taxon>
        <taxon>Gunneridae</taxon>
        <taxon>Pentapetalae</taxon>
        <taxon>rosids</taxon>
        <taxon>fabids</taxon>
        <taxon>Malpighiales</taxon>
        <taxon>Salicaceae</taxon>
        <taxon>Saliceae</taxon>
        <taxon>Salix</taxon>
    </lineage>
</organism>
<dbReference type="Proteomes" id="UP000326939">
    <property type="component" value="Chromosome 5"/>
</dbReference>
<name>A0A5N5MMZ1_9ROSI</name>
<protein>
    <submittedName>
        <fullName evidence="1">Uncharacterized protein</fullName>
    </submittedName>
</protein>
<comment type="caution">
    <text evidence="1">The sequence shown here is derived from an EMBL/GenBank/DDBJ whole genome shotgun (WGS) entry which is preliminary data.</text>
</comment>
<evidence type="ECO:0000313" key="1">
    <source>
        <dbReference type="EMBL" id="KAB5556298.1"/>
    </source>
</evidence>
<dbReference type="AlphaFoldDB" id="A0A5N5MMZ1"/>
<proteinExistence type="predicted"/>
<sequence length="70" mass="7868">MDGGAEEMSKLVFQMFALKPRRVSFLAFGDSKYSAEKFVKFGGPQDADQPESRLPSTLDIWKPIIEEDLA</sequence>
<evidence type="ECO:0000313" key="2">
    <source>
        <dbReference type="Proteomes" id="UP000326939"/>
    </source>
</evidence>
<reference evidence="2" key="1">
    <citation type="journal article" date="2019" name="Gigascience">
        <title>De novo genome assembly of the endangered Acer yangbiense, a plant species with extremely small populations endemic to Yunnan Province, China.</title>
        <authorList>
            <person name="Yang J."/>
            <person name="Wariss H.M."/>
            <person name="Tao L."/>
            <person name="Zhang R."/>
            <person name="Yun Q."/>
            <person name="Hollingsworth P."/>
            <person name="Dao Z."/>
            <person name="Luo G."/>
            <person name="Guo H."/>
            <person name="Ma Y."/>
            <person name="Sun W."/>
        </authorList>
    </citation>
    <scope>NUCLEOTIDE SEQUENCE [LARGE SCALE GENOMIC DNA]</scope>
    <source>
        <strain evidence="2">cv. br00</strain>
    </source>
</reference>